<dbReference type="OrthoDB" id="1000646at2759"/>
<gene>
    <name evidence="2" type="ORF">CXB51_000535</name>
</gene>
<dbReference type="AlphaFoldDB" id="A0A8J5ZKP5"/>
<dbReference type="Pfam" id="PF07727">
    <property type="entry name" value="RVT_2"/>
    <property type="match status" value="1"/>
</dbReference>
<dbReference type="InterPro" id="IPR013103">
    <property type="entry name" value="RVT_2"/>
</dbReference>
<accession>A0A8J5ZKP5</accession>
<evidence type="ECO:0000259" key="1">
    <source>
        <dbReference type="Pfam" id="PF07727"/>
    </source>
</evidence>
<keyword evidence="3" id="KW-1185">Reference proteome</keyword>
<evidence type="ECO:0000313" key="3">
    <source>
        <dbReference type="Proteomes" id="UP000701853"/>
    </source>
</evidence>
<proteinExistence type="predicted"/>
<dbReference type="Proteomes" id="UP000701853">
    <property type="component" value="Chromosome 1"/>
</dbReference>
<dbReference type="CDD" id="cd09272">
    <property type="entry name" value="RNase_HI_RT_Ty1"/>
    <property type="match status" value="1"/>
</dbReference>
<reference evidence="2 3" key="1">
    <citation type="journal article" date="2021" name="bioRxiv">
        <title>The Gossypium anomalum genome as a resource for cotton improvement and evolutionary analysis of hybrid incompatibility.</title>
        <authorList>
            <person name="Grover C.E."/>
            <person name="Yuan D."/>
            <person name="Arick M.A."/>
            <person name="Miller E.R."/>
            <person name="Hu G."/>
            <person name="Peterson D.G."/>
            <person name="Wendel J.F."/>
            <person name="Udall J.A."/>
        </authorList>
    </citation>
    <scope>NUCLEOTIDE SEQUENCE [LARGE SCALE GENOMIC DNA]</scope>
    <source>
        <strain evidence="2">JFW-Udall</strain>
        <tissue evidence="2">Leaf</tissue>
    </source>
</reference>
<organism evidence="2 3">
    <name type="scientific">Gossypium anomalum</name>
    <dbReference type="NCBI Taxonomy" id="47600"/>
    <lineage>
        <taxon>Eukaryota</taxon>
        <taxon>Viridiplantae</taxon>
        <taxon>Streptophyta</taxon>
        <taxon>Embryophyta</taxon>
        <taxon>Tracheophyta</taxon>
        <taxon>Spermatophyta</taxon>
        <taxon>Magnoliopsida</taxon>
        <taxon>eudicotyledons</taxon>
        <taxon>Gunneridae</taxon>
        <taxon>Pentapetalae</taxon>
        <taxon>rosids</taxon>
        <taxon>malvids</taxon>
        <taxon>Malvales</taxon>
        <taxon>Malvaceae</taxon>
        <taxon>Malvoideae</taxon>
        <taxon>Gossypium</taxon>
    </lineage>
</organism>
<name>A0A8J5ZKP5_9ROSI</name>
<feature type="domain" description="Reverse transcriptase Ty1/copia-type" evidence="1">
    <location>
        <begin position="75"/>
        <end position="143"/>
    </location>
</feature>
<protein>
    <recommendedName>
        <fullName evidence="1">Reverse transcriptase Ty1/copia-type domain-containing protein</fullName>
    </recommendedName>
</protein>
<dbReference type="EMBL" id="JAHUZN010000001">
    <property type="protein sequence ID" value="KAG8502771.1"/>
    <property type="molecule type" value="Genomic_DNA"/>
</dbReference>
<sequence>MLVTSLHGQLPATLTSYQLHRDQLQQITMSKVGIYKPKVYTIVVTSVEPTNIHEAMVDLAWQLAVHDELPVLSKNNTWALAVPPSDQVLVGCKWIFKVKKNPDGSVACNKARLMAHGFSQAAGLDYHKTFSAVVKANTELLHARMKHMELDLHFVRDKALSGNLQVNYIPGRDHVADILTKPLTIGILLNVVTNSMWFHSLFFVLL</sequence>
<evidence type="ECO:0000313" key="2">
    <source>
        <dbReference type="EMBL" id="KAG8502771.1"/>
    </source>
</evidence>
<comment type="caution">
    <text evidence="2">The sequence shown here is derived from an EMBL/GenBank/DDBJ whole genome shotgun (WGS) entry which is preliminary data.</text>
</comment>